<comment type="caution">
    <text evidence="17">The sequence shown here is derived from an EMBL/GenBank/DDBJ whole genome shotgun (WGS) entry which is preliminary data.</text>
</comment>
<dbReference type="PANTHER" id="PTHR20861:SF1">
    <property type="entry name" value="HOMOSERINE KINASE"/>
    <property type="match status" value="1"/>
</dbReference>
<dbReference type="PIRSF" id="PIRSF000676">
    <property type="entry name" value="Homoser_kin"/>
    <property type="match status" value="1"/>
</dbReference>
<dbReference type="InterPro" id="IPR000870">
    <property type="entry name" value="Homoserine_kinase"/>
</dbReference>
<dbReference type="Proteomes" id="UP001499978">
    <property type="component" value="Unassembled WGS sequence"/>
</dbReference>
<dbReference type="HAMAP" id="MF_00384">
    <property type="entry name" value="Homoser_kinase"/>
    <property type="match status" value="1"/>
</dbReference>
<comment type="function">
    <text evidence="12 13">Catalyzes the ATP-dependent phosphorylation of L-homoserine to L-homoserine phosphate.</text>
</comment>
<evidence type="ECO:0000256" key="9">
    <source>
        <dbReference type="ARBA" id="ARBA00022777"/>
    </source>
</evidence>
<keyword evidence="9 13" id="KW-0418">Kinase</keyword>
<dbReference type="PANTHER" id="PTHR20861">
    <property type="entry name" value="HOMOSERINE/4-DIPHOSPHOCYTIDYL-2-C-METHYL-D-ERYTHRITOL KINASE"/>
    <property type="match status" value="1"/>
</dbReference>
<keyword evidence="6 13" id="KW-0808">Transferase</keyword>
<dbReference type="InterPro" id="IPR006204">
    <property type="entry name" value="GHMP_kinase_N_dom"/>
</dbReference>
<dbReference type="RefSeq" id="WP_344171567.1">
    <property type="nucleotide sequence ID" value="NZ_BAAARY010000007.1"/>
</dbReference>
<dbReference type="PRINTS" id="PR00958">
    <property type="entry name" value="HOMSERKINASE"/>
</dbReference>
<evidence type="ECO:0000256" key="11">
    <source>
        <dbReference type="ARBA" id="ARBA00049375"/>
    </source>
</evidence>
<dbReference type="SUPFAM" id="SSF54211">
    <property type="entry name" value="Ribosomal protein S5 domain 2-like"/>
    <property type="match status" value="1"/>
</dbReference>
<keyword evidence="10 13" id="KW-0067">ATP-binding</keyword>
<evidence type="ECO:0000313" key="18">
    <source>
        <dbReference type="Proteomes" id="UP001499978"/>
    </source>
</evidence>
<feature type="domain" description="GHMP kinase C-terminal" evidence="16">
    <location>
        <begin position="212"/>
        <end position="276"/>
    </location>
</feature>
<proteinExistence type="inferred from homology"/>
<dbReference type="PROSITE" id="PS00627">
    <property type="entry name" value="GHMP_KINASES_ATP"/>
    <property type="match status" value="1"/>
</dbReference>
<comment type="similarity">
    <text evidence="2 13">Belongs to the GHMP kinase family. Homoserine kinase subfamily.</text>
</comment>
<dbReference type="InterPro" id="IPR014721">
    <property type="entry name" value="Ribsml_uS5_D2-typ_fold_subgr"/>
</dbReference>
<evidence type="ECO:0000256" key="13">
    <source>
        <dbReference type="HAMAP-Rule" id="MF_00384"/>
    </source>
</evidence>
<evidence type="ECO:0000256" key="7">
    <source>
        <dbReference type="ARBA" id="ARBA00022697"/>
    </source>
</evidence>
<dbReference type="NCBIfam" id="TIGR00191">
    <property type="entry name" value="thrB"/>
    <property type="match status" value="1"/>
</dbReference>
<evidence type="ECO:0000259" key="15">
    <source>
        <dbReference type="Pfam" id="PF00288"/>
    </source>
</evidence>
<evidence type="ECO:0000256" key="1">
    <source>
        <dbReference type="ARBA" id="ARBA00005015"/>
    </source>
</evidence>
<dbReference type="InterPro" id="IPR036554">
    <property type="entry name" value="GHMP_kinase_C_sf"/>
</dbReference>
<dbReference type="Pfam" id="PF08544">
    <property type="entry name" value="GHMP_kinases_C"/>
    <property type="match status" value="1"/>
</dbReference>
<evidence type="ECO:0000313" key="17">
    <source>
        <dbReference type="EMBL" id="GAA2522162.1"/>
    </source>
</evidence>
<dbReference type="Gene3D" id="3.30.230.10">
    <property type="match status" value="1"/>
</dbReference>
<comment type="catalytic activity">
    <reaction evidence="11 13">
        <text>L-homoserine + ATP = O-phospho-L-homoserine + ADP + H(+)</text>
        <dbReference type="Rhea" id="RHEA:13985"/>
        <dbReference type="ChEBI" id="CHEBI:15378"/>
        <dbReference type="ChEBI" id="CHEBI:30616"/>
        <dbReference type="ChEBI" id="CHEBI:57476"/>
        <dbReference type="ChEBI" id="CHEBI:57590"/>
        <dbReference type="ChEBI" id="CHEBI:456216"/>
        <dbReference type="EC" id="2.7.1.39"/>
    </reaction>
</comment>
<comment type="subcellular location">
    <subcellularLocation>
        <location evidence="13">Cytoplasm</location>
    </subcellularLocation>
</comment>
<evidence type="ECO:0000256" key="10">
    <source>
        <dbReference type="ARBA" id="ARBA00022840"/>
    </source>
</evidence>
<dbReference type="Gene3D" id="3.30.70.890">
    <property type="entry name" value="GHMP kinase, C-terminal domain"/>
    <property type="match status" value="1"/>
</dbReference>
<evidence type="ECO:0000256" key="4">
    <source>
        <dbReference type="ARBA" id="ARBA00017858"/>
    </source>
</evidence>
<feature type="binding site" evidence="13">
    <location>
        <begin position="93"/>
        <end position="103"/>
    </location>
    <ligand>
        <name>ATP</name>
        <dbReference type="ChEBI" id="CHEBI:30616"/>
    </ligand>
</feature>
<accession>A0ABN3NHA2</accession>
<organism evidence="17 18">
    <name type="scientific">Pilimelia columellifera subsp. columellifera</name>
    <dbReference type="NCBI Taxonomy" id="706583"/>
    <lineage>
        <taxon>Bacteria</taxon>
        <taxon>Bacillati</taxon>
        <taxon>Actinomycetota</taxon>
        <taxon>Actinomycetes</taxon>
        <taxon>Micromonosporales</taxon>
        <taxon>Micromonosporaceae</taxon>
        <taxon>Pilimelia</taxon>
    </lineage>
</organism>
<keyword evidence="18" id="KW-1185">Reference proteome</keyword>
<gene>
    <name evidence="13 17" type="primary">thrB</name>
    <name evidence="17" type="ORF">GCM10010201_20150</name>
</gene>
<dbReference type="GO" id="GO:0016301">
    <property type="term" value="F:kinase activity"/>
    <property type="evidence" value="ECO:0007669"/>
    <property type="project" value="UniProtKB-KW"/>
</dbReference>
<evidence type="ECO:0000256" key="3">
    <source>
        <dbReference type="ARBA" id="ARBA00012078"/>
    </source>
</evidence>
<protein>
    <recommendedName>
        <fullName evidence="4 13">Homoserine kinase</fullName>
        <shortName evidence="13">HK</shortName>
        <shortName evidence="13">HSK</shortName>
        <ecNumber evidence="3 13">2.7.1.39</ecNumber>
    </recommendedName>
</protein>
<evidence type="ECO:0000256" key="14">
    <source>
        <dbReference type="SAM" id="MobiDB-lite"/>
    </source>
</evidence>
<keyword evidence="8 13" id="KW-0547">Nucleotide-binding</keyword>
<keyword evidence="7 13" id="KW-0791">Threonine biosynthesis</keyword>
<evidence type="ECO:0000256" key="5">
    <source>
        <dbReference type="ARBA" id="ARBA00022605"/>
    </source>
</evidence>
<sequence length="301" mass="30291">MTIFGSGEVVVRAPATSANLGPGFDALGLALACYDEVRVRVVERGVTVVVAGEGADAASGDEGHLVARAMLAAFDALGARPPGLSIRCVNAIPQARGLGSSSAAIISGLLAARALTVGGADRHDDADLLDLAARMEGHPDNVAACLLGGVTIAWRASSPARPRAFAARLTPVAGLAPTVFVPAERGLTAHARAALPATVPHADAAFNAGRSALLSHALVSAPELLFAATEDRLHQRRRAAEMPATAALVTRLRALGVAAVVSGAGPSVLALSPPPEAFDPGPGWQARQLPVDGQGAQVAGP</sequence>
<comment type="pathway">
    <text evidence="1 13">Amino-acid biosynthesis; L-threonine biosynthesis; L-threonine from L-aspartate: step 4/5.</text>
</comment>
<dbReference type="InterPro" id="IPR020568">
    <property type="entry name" value="Ribosomal_Su5_D2-typ_SF"/>
</dbReference>
<dbReference type="SUPFAM" id="SSF55060">
    <property type="entry name" value="GHMP Kinase, C-terminal domain"/>
    <property type="match status" value="1"/>
</dbReference>
<dbReference type="InterPro" id="IPR006203">
    <property type="entry name" value="GHMP_knse_ATP-bd_CS"/>
</dbReference>
<keyword evidence="5 13" id="KW-0028">Amino-acid biosynthesis</keyword>
<feature type="domain" description="GHMP kinase N-terminal" evidence="15">
    <location>
        <begin position="65"/>
        <end position="149"/>
    </location>
</feature>
<dbReference type="EMBL" id="BAAARY010000007">
    <property type="protein sequence ID" value="GAA2522162.1"/>
    <property type="molecule type" value="Genomic_DNA"/>
</dbReference>
<dbReference type="Pfam" id="PF00288">
    <property type="entry name" value="GHMP_kinases_N"/>
    <property type="match status" value="1"/>
</dbReference>
<name>A0ABN3NHA2_9ACTN</name>
<evidence type="ECO:0000256" key="8">
    <source>
        <dbReference type="ARBA" id="ARBA00022741"/>
    </source>
</evidence>
<evidence type="ECO:0000256" key="2">
    <source>
        <dbReference type="ARBA" id="ARBA00007370"/>
    </source>
</evidence>
<feature type="region of interest" description="Disordered" evidence="14">
    <location>
        <begin position="273"/>
        <end position="301"/>
    </location>
</feature>
<evidence type="ECO:0000259" key="16">
    <source>
        <dbReference type="Pfam" id="PF08544"/>
    </source>
</evidence>
<evidence type="ECO:0000256" key="12">
    <source>
        <dbReference type="ARBA" id="ARBA00049954"/>
    </source>
</evidence>
<keyword evidence="13" id="KW-0963">Cytoplasm</keyword>
<dbReference type="EC" id="2.7.1.39" evidence="3 13"/>
<reference evidence="17 18" key="1">
    <citation type="journal article" date="2019" name="Int. J. Syst. Evol. Microbiol.">
        <title>The Global Catalogue of Microorganisms (GCM) 10K type strain sequencing project: providing services to taxonomists for standard genome sequencing and annotation.</title>
        <authorList>
            <consortium name="The Broad Institute Genomics Platform"/>
            <consortium name="The Broad Institute Genome Sequencing Center for Infectious Disease"/>
            <person name="Wu L."/>
            <person name="Ma J."/>
        </authorList>
    </citation>
    <scope>NUCLEOTIDE SEQUENCE [LARGE SCALE GENOMIC DNA]</scope>
    <source>
        <strain evidence="17 18">JCM 3367</strain>
    </source>
</reference>
<dbReference type="InterPro" id="IPR013750">
    <property type="entry name" value="GHMP_kinase_C_dom"/>
</dbReference>
<evidence type="ECO:0000256" key="6">
    <source>
        <dbReference type="ARBA" id="ARBA00022679"/>
    </source>
</evidence>